<dbReference type="InterPro" id="IPR007110">
    <property type="entry name" value="Ig-like_dom"/>
</dbReference>
<dbReference type="CDD" id="cd00037">
    <property type="entry name" value="CLECT"/>
    <property type="match status" value="1"/>
</dbReference>
<dbReference type="InterPro" id="IPR036058">
    <property type="entry name" value="Kazal_dom_sf"/>
</dbReference>
<evidence type="ECO:0000259" key="1">
    <source>
        <dbReference type="PROSITE" id="PS50041"/>
    </source>
</evidence>
<dbReference type="SUPFAM" id="SSF48726">
    <property type="entry name" value="Immunoglobulin"/>
    <property type="match status" value="1"/>
</dbReference>
<dbReference type="PROSITE" id="PS50835">
    <property type="entry name" value="IG_LIKE"/>
    <property type="match status" value="1"/>
</dbReference>
<dbReference type="EMBL" id="CAXKWB010014066">
    <property type="protein sequence ID" value="CAL4109584.1"/>
    <property type="molecule type" value="Genomic_DNA"/>
</dbReference>
<dbReference type="Proteomes" id="UP001497623">
    <property type="component" value="Unassembled WGS sequence"/>
</dbReference>
<dbReference type="SMART" id="SM00034">
    <property type="entry name" value="CLECT"/>
    <property type="match status" value="3"/>
</dbReference>
<comment type="caution">
    <text evidence="4">The sequence shown here is derived from an EMBL/GenBank/DDBJ whole genome shotgun (WGS) entry which is preliminary data.</text>
</comment>
<organism evidence="4 5">
    <name type="scientific">Meganyctiphanes norvegica</name>
    <name type="common">Northern krill</name>
    <name type="synonym">Thysanopoda norvegica</name>
    <dbReference type="NCBI Taxonomy" id="48144"/>
    <lineage>
        <taxon>Eukaryota</taxon>
        <taxon>Metazoa</taxon>
        <taxon>Ecdysozoa</taxon>
        <taxon>Arthropoda</taxon>
        <taxon>Crustacea</taxon>
        <taxon>Multicrustacea</taxon>
        <taxon>Malacostraca</taxon>
        <taxon>Eumalacostraca</taxon>
        <taxon>Eucarida</taxon>
        <taxon>Euphausiacea</taxon>
        <taxon>Euphausiidae</taxon>
        <taxon>Meganyctiphanes</taxon>
    </lineage>
</organism>
<dbReference type="AlphaFoldDB" id="A0AAV2R3A1"/>
<feature type="domain" description="Kazal-like" evidence="3">
    <location>
        <begin position="311"/>
        <end position="364"/>
    </location>
</feature>
<protein>
    <submittedName>
        <fullName evidence="4">Uncharacterized protein</fullName>
    </submittedName>
</protein>
<dbReference type="InterPro" id="IPR016186">
    <property type="entry name" value="C-type_lectin-like/link_sf"/>
</dbReference>
<dbReference type="InterPro" id="IPR036179">
    <property type="entry name" value="Ig-like_dom_sf"/>
</dbReference>
<feature type="non-terminal residue" evidence="4">
    <location>
        <position position="1"/>
    </location>
</feature>
<name>A0AAV2R3A1_MEGNR</name>
<dbReference type="PROSITE" id="PS50041">
    <property type="entry name" value="C_TYPE_LECTIN_2"/>
    <property type="match status" value="1"/>
</dbReference>
<dbReference type="SMART" id="SM00280">
    <property type="entry name" value="KAZAL"/>
    <property type="match status" value="1"/>
</dbReference>
<reference evidence="4 5" key="1">
    <citation type="submission" date="2024-05" db="EMBL/GenBank/DDBJ databases">
        <authorList>
            <person name="Wallberg A."/>
        </authorList>
    </citation>
    <scope>NUCLEOTIDE SEQUENCE [LARGE SCALE GENOMIC DNA]</scope>
</reference>
<evidence type="ECO:0000259" key="3">
    <source>
        <dbReference type="PROSITE" id="PS51465"/>
    </source>
</evidence>
<dbReference type="Gene3D" id="3.30.60.30">
    <property type="match status" value="1"/>
</dbReference>
<feature type="domain" description="Ig-like" evidence="2">
    <location>
        <begin position="213"/>
        <end position="296"/>
    </location>
</feature>
<evidence type="ECO:0000313" key="4">
    <source>
        <dbReference type="EMBL" id="CAL4109584.1"/>
    </source>
</evidence>
<dbReference type="PROSITE" id="PS51465">
    <property type="entry name" value="KAZAL_2"/>
    <property type="match status" value="1"/>
</dbReference>
<evidence type="ECO:0000259" key="2">
    <source>
        <dbReference type="PROSITE" id="PS50835"/>
    </source>
</evidence>
<dbReference type="InterPro" id="IPR001304">
    <property type="entry name" value="C-type_lectin-like"/>
</dbReference>
<dbReference type="Pfam" id="PF00050">
    <property type="entry name" value="Kazal_1"/>
    <property type="match status" value="1"/>
</dbReference>
<dbReference type="SUPFAM" id="SSF100895">
    <property type="entry name" value="Kazal-type serine protease inhibitors"/>
    <property type="match status" value="1"/>
</dbReference>
<gene>
    <name evidence="4" type="ORF">MNOR_LOCUS19143</name>
</gene>
<dbReference type="SUPFAM" id="SSF56436">
    <property type="entry name" value="C-type lectin-like"/>
    <property type="match status" value="3"/>
</dbReference>
<dbReference type="InterPro" id="IPR002350">
    <property type="entry name" value="Kazal_dom"/>
</dbReference>
<accession>A0AAV2R3A1</accession>
<dbReference type="CDD" id="cd00104">
    <property type="entry name" value="KAZAL_FS"/>
    <property type="match status" value="1"/>
</dbReference>
<keyword evidence="5" id="KW-1185">Reference proteome</keyword>
<dbReference type="InterPro" id="IPR016187">
    <property type="entry name" value="CTDL_fold"/>
</dbReference>
<evidence type="ECO:0000313" key="5">
    <source>
        <dbReference type="Proteomes" id="UP001497623"/>
    </source>
</evidence>
<proteinExistence type="predicted"/>
<sequence length="657" mass="75615">WSYGSDTQEYTYIPFNNRKFQTNLIIHGNGSYQAVLKIAEITNEYLENKFKLYVGNEMGEVDYTVKLSTDRLPIECPDEFISLKGSSQCFKLYEDKKRSWEQSQTKCHEDRLLMAKPSDAVASMLRKYFIENNGNGGVWLDGQGDGKTFVWQQDGTELSIQSPLFWPTLQVQWINNSYCLLMLAYKSNLDSHPEQPYLIYPCSRFHRTLCEDPGTLLFNSNEAFVKPNEELQLHCGIRGDYYYCLWEKDTNIIQVEDVYKGMYKGLSRPEYAEHNQCGIIVDKITSADEGNWTCTIYIQGTPLVGSRMVKIAESPPCYSDCGIEHNWVCGTNDRSYQNPCLLNVSACKAPEENITIQYSGKCKEAKECPEEFFTIDDDSKEYYKVFKDIKRNWRNANTKCENEHLLRAKPSDEIATIKLRKYILDYCGDTPVWLDAQGDGTKIIWEQDKKELSSNSPLWLPDYPENALDIDWSYPGWRVTINHCLILAGKADWSQHPYRPYASVNCATHQYTLCKDCKEGFINSRGSPQCFKIFNDVKRTWDEAHTKCQDEKLALAKTSAAGAVALREDIIDKYGLLGHLWLDGRIDDSGRLISQRSKTELKYETSLLETGGNSNWDDQSCLSMTFELLALEYWEEQPYSTEDCSQTSYILCEAIQE</sequence>
<feature type="domain" description="C-type lectin" evidence="1">
    <location>
        <begin position="85"/>
        <end position="211"/>
    </location>
</feature>
<dbReference type="Gene3D" id="3.10.100.10">
    <property type="entry name" value="Mannose-Binding Protein A, subunit A"/>
    <property type="match status" value="3"/>
</dbReference>